<feature type="domain" description="Carboxylesterase type B" evidence="3">
    <location>
        <begin position="31"/>
        <end position="141"/>
    </location>
</feature>
<dbReference type="OMA" id="TISPMAM"/>
<dbReference type="GeneID" id="108681724"/>
<dbReference type="Pfam" id="PF00135">
    <property type="entry name" value="COesterase"/>
    <property type="match status" value="1"/>
</dbReference>
<comment type="similarity">
    <text evidence="1">Belongs to the type-B carboxylesterase/lipase family.</text>
</comment>
<evidence type="ECO:0000256" key="1">
    <source>
        <dbReference type="ARBA" id="ARBA00005964"/>
    </source>
</evidence>
<evidence type="ECO:0000313" key="5">
    <source>
        <dbReference type="RefSeq" id="XP_047740037.1"/>
    </source>
</evidence>
<name>A0A979FTW9_HYAAZ</name>
<dbReference type="InterPro" id="IPR002018">
    <property type="entry name" value="CarbesteraseB"/>
</dbReference>
<sequence>MPLSVLDLISSRAKNLGFRFKAMLFTQASTRNFRYPTMVYIHGESYEWNSGNPYDGSVLAVYGEVIVVTINYRLGLLGFLNTNEDPLKRSITNYGLMDQIAALHWLNENIAAFGGDPESITIFGHGTGAACINFLLTSRAVPSNFVTCS</sequence>
<dbReference type="PANTHER" id="PTHR43903">
    <property type="entry name" value="NEUROLIGIN"/>
    <property type="match status" value="1"/>
</dbReference>
<dbReference type="Gene3D" id="3.40.50.1820">
    <property type="entry name" value="alpha/beta hydrolase"/>
    <property type="match status" value="1"/>
</dbReference>
<dbReference type="SUPFAM" id="SSF53474">
    <property type="entry name" value="alpha/beta-Hydrolases"/>
    <property type="match status" value="1"/>
</dbReference>
<protein>
    <submittedName>
        <fullName evidence="5">Neuroligin-2</fullName>
    </submittedName>
</protein>
<dbReference type="OrthoDB" id="3200163at2759"/>
<dbReference type="InterPro" id="IPR029058">
    <property type="entry name" value="AB_hydrolase_fold"/>
</dbReference>
<evidence type="ECO:0000256" key="2">
    <source>
        <dbReference type="ARBA" id="ARBA00023180"/>
    </source>
</evidence>
<accession>A0A979FTW9</accession>
<evidence type="ECO:0000259" key="3">
    <source>
        <dbReference type="Pfam" id="PF00135"/>
    </source>
</evidence>
<keyword evidence="4" id="KW-1185">Reference proteome</keyword>
<dbReference type="Proteomes" id="UP000694843">
    <property type="component" value="Unplaced"/>
</dbReference>
<dbReference type="KEGG" id="hazt:108681724"/>
<evidence type="ECO:0000313" key="4">
    <source>
        <dbReference type="Proteomes" id="UP000694843"/>
    </source>
</evidence>
<organism evidence="4 5">
    <name type="scientific">Hyalella azteca</name>
    <name type="common">Amphipod</name>
    <dbReference type="NCBI Taxonomy" id="294128"/>
    <lineage>
        <taxon>Eukaryota</taxon>
        <taxon>Metazoa</taxon>
        <taxon>Ecdysozoa</taxon>
        <taxon>Arthropoda</taxon>
        <taxon>Crustacea</taxon>
        <taxon>Multicrustacea</taxon>
        <taxon>Malacostraca</taxon>
        <taxon>Eumalacostraca</taxon>
        <taxon>Peracarida</taxon>
        <taxon>Amphipoda</taxon>
        <taxon>Senticaudata</taxon>
        <taxon>Talitrida</taxon>
        <taxon>Talitroidea</taxon>
        <taxon>Hyalellidae</taxon>
        <taxon>Hyalella</taxon>
    </lineage>
</organism>
<gene>
    <name evidence="5" type="primary">LOC108681724</name>
</gene>
<dbReference type="InterPro" id="IPR051093">
    <property type="entry name" value="Neuroligin/BSAL"/>
</dbReference>
<keyword evidence="2" id="KW-0325">Glycoprotein</keyword>
<dbReference type="RefSeq" id="XP_047740037.1">
    <property type="nucleotide sequence ID" value="XM_047884081.1"/>
</dbReference>
<dbReference type="AlphaFoldDB" id="A0A979FTW9"/>
<proteinExistence type="inferred from homology"/>
<reference evidence="5" key="1">
    <citation type="submission" date="2025-08" db="UniProtKB">
        <authorList>
            <consortium name="RefSeq"/>
        </authorList>
    </citation>
    <scope>IDENTIFICATION</scope>
    <source>
        <tissue evidence="5">Whole organism</tissue>
    </source>
</reference>